<dbReference type="Proteomes" id="UP001065298">
    <property type="component" value="Chromosome 13"/>
</dbReference>
<accession>A0ACC0QBB5</accession>
<organism evidence="1 2">
    <name type="scientific">Fusarium keratoplasticum</name>
    <dbReference type="NCBI Taxonomy" id="1328300"/>
    <lineage>
        <taxon>Eukaryota</taxon>
        <taxon>Fungi</taxon>
        <taxon>Dikarya</taxon>
        <taxon>Ascomycota</taxon>
        <taxon>Pezizomycotina</taxon>
        <taxon>Sordariomycetes</taxon>
        <taxon>Hypocreomycetidae</taxon>
        <taxon>Hypocreales</taxon>
        <taxon>Nectriaceae</taxon>
        <taxon>Fusarium</taxon>
        <taxon>Fusarium solani species complex</taxon>
    </lineage>
</organism>
<gene>
    <name evidence="1" type="ORF">NCS57_01445100</name>
</gene>
<dbReference type="EMBL" id="CM046515">
    <property type="protein sequence ID" value="KAI8649090.1"/>
    <property type="molecule type" value="Genomic_DNA"/>
</dbReference>
<keyword evidence="2" id="KW-1185">Reference proteome</keyword>
<reference evidence="1" key="1">
    <citation type="submission" date="2022-06" db="EMBL/GenBank/DDBJ databases">
        <title>Fusarium solani species complex genomes reveal bases of compartmentalisation and animal pathogenesis.</title>
        <authorList>
            <person name="Tsai I.J."/>
        </authorList>
    </citation>
    <scope>NUCLEOTIDE SEQUENCE</scope>
    <source>
        <strain evidence="1">Fu6.1</strain>
    </source>
</reference>
<sequence length="276" mass="31159">MASRTLVETWYDTHAEVEEHRLDEGRLEFEVTMRVIKSCTTSLELGRAKILDIGGGPGRYAIALAKQGHIVTLNDLAEKNLEIARRNAENVVEFDAIVHANALEIAQRAPLHASQGSFDIVLCLGPLYHLLATEERATVISNSILMAKSGGYILLAYVTIYAHLRDMARRNPTRLAKEWDFYQQYLRSGKYTRNINTESFHVYAADLDKELQGFKNQVSVERTVSCEGFLGFEGARELANLKDEDMERWVDVIMQSAEETETSNSADHLLVVLRKL</sequence>
<evidence type="ECO:0000313" key="2">
    <source>
        <dbReference type="Proteomes" id="UP001065298"/>
    </source>
</evidence>
<evidence type="ECO:0000313" key="1">
    <source>
        <dbReference type="EMBL" id="KAI8649090.1"/>
    </source>
</evidence>
<comment type="caution">
    <text evidence="1">The sequence shown here is derived from an EMBL/GenBank/DDBJ whole genome shotgun (WGS) entry which is preliminary data.</text>
</comment>
<protein>
    <submittedName>
        <fullName evidence="1">Calcineurin-like phosphoesterase</fullName>
    </submittedName>
</protein>
<name>A0ACC0QBB5_9HYPO</name>
<proteinExistence type="predicted"/>